<dbReference type="PANTHER" id="PTHR43649">
    <property type="entry name" value="ARABINOSE-BINDING PROTEIN-RELATED"/>
    <property type="match status" value="1"/>
</dbReference>
<dbReference type="RefSeq" id="WP_073203256.1">
    <property type="nucleotide sequence ID" value="NZ_FRCZ01000010.1"/>
</dbReference>
<keyword evidence="1" id="KW-0175">Coiled coil</keyword>
<dbReference type="InterPro" id="IPR006059">
    <property type="entry name" value="SBP"/>
</dbReference>
<dbReference type="PANTHER" id="PTHR43649:SF12">
    <property type="entry name" value="DIACETYLCHITOBIOSE BINDING PROTEIN DASA"/>
    <property type="match status" value="1"/>
</dbReference>
<dbReference type="InterPro" id="IPR050490">
    <property type="entry name" value="Bact_solute-bd_prot1"/>
</dbReference>
<organism evidence="3 4">
    <name type="scientific">Gracilibacillus kekensis</name>
    <dbReference type="NCBI Taxonomy" id="1027249"/>
    <lineage>
        <taxon>Bacteria</taxon>
        <taxon>Bacillati</taxon>
        <taxon>Bacillota</taxon>
        <taxon>Bacilli</taxon>
        <taxon>Bacillales</taxon>
        <taxon>Bacillaceae</taxon>
        <taxon>Gracilibacillus</taxon>
    </lineage>
</organism>
<name>A0A1M7QWI3_9BACI</name>
<dbReference type="Proteomes" id="UP000184184">
    <property type="component" value="Unassembled WGS sequence"/>
</dbReference>
<dbReference type="Pfam" id="PF13416">
    <property type="entry name" value="SBP_bac_8"/>
    <property type="match status" value="1"/>
</dbReference>
<dbReference type="Gene3D" id="3.40.190.10">
    <property type="entry name" value="Periplasmic binding protein-like II"/>
    <property type="match status" value="1"/>
</dbReference>
<evidence type="ECO:0000256" key="2">
    <source>
        <dbReference type="SAM" id="SignalP"/>
    </source>
</evidence>
<keyword evidence="2" id="KW-0732">Signal</keyword>
<evidence type="ECO:0000256" key="1">
    <source>
        <dbReference type="SAM" id="Coils"/>
    </source>
</evidence>
<feature type="signal peptide" evidence="2">
    <location>
        <begin position="1"/>
        <end position="23"/>
    </location>
</feature>
<dbReference type="EMBL" id="FRCZ01000010">
    <property type="protein sequence ID" value="SHN36018.1"/>
    <property type="molecule type" value="Genomic_DNA"/>
</dbReference>
<evidence type="ECO:0000313" key="4">
    <source>
        <dbReference type="Proteomes" id="UP000184184"/>
    </source>
</evidence>
<evidence type="ECO:0000313" key="3">
    <source>
        <dbReference type="EMBL" id="SHN36018.1"/>
    </source>
</evidence>
<accession>A0A1M7QWI3</accession>
<proteinExistence type="predicted"/>
<feature type="chain" id="PRO_5038989003" evidence="2">
    <location>
        <begin position="24"/>
        <end position="432"/>
    </location>
</feature>
<feature type="coiled-coil region" evidence="1">
    <location>
        <begin position="27"/>
        <end position="54"/>
    </location>
</feature>
<dbReference type="PROSITE" id="PS51257">
    <property type="entry name" value="PROKAR_LIPOPROTEIN"/>
    <property type="match status" value="1"/>
</dbReference>
<dbReference type="STRING" id="1027249.SAMN05216179_3670"/>
<keyword evidence="4" id="KW-1185">Reference proteome</keyword>
<protein>
    <submittedName>
        <fullName evidence="3">Carbohydrate ABC transporter substrate-binding protein, CUT1 family</fullName>
    </submittedName>
</protein>
<reference evidence="3 4" key="1">
    <citation type="submission" date="2016-11" db="EMBL/GenBank/DDBJ databases">
        <authorList>
            <person name="Jaros S."/>
            <person name="Januszkiewicz K."/>
            <person name="Wedrychowicz H."/>
        </authorList>
    </citation>
    <scope>NUCLEOTIDE SEQUENCE [LARGE SCALE GENOMIC DNA]</scope>
    <source>
        <strain evidence="3 4">CGMCC 1.10681</strain>
    </source>
</reference>
<dbReference type="SUPFAM" id="SSF53850">
    <property type="entry name" value="Periplasmic binding protein-like II"/>
    <property type="match status" value="1"/>
</dbReference>
<gene>
    <name evidence="3" type="ORF">SAMN05216179_3670</name>
</gene>
<dbReference type="AlphaFoldDB" id="A0A1M7QWI3"/>
<sequence length="432" mass="50672">MKNTRITITLICLILLLGCQSDALIPFDQSSLALQNVEEQAEQKSDQLVIWTHENIFENSLPIFLERYPDLQVKIVPKNTNNLVEEYRSSLMTGQTPDLYVIPDEVLGEFSSIGGFENLYQEPYYDEKFFERRPEGLLRNYINREKQEMFAMPLLFFPYITFYRADILAEKGYPSDPDKLATLLNDEKKWMEMAQKLEDNDQYIIESEHMMLDMLLRTNYFLDKDYNYLGKENDFQTLTNAAIEVPEKGLSPYYNIWNENGQKAIQDDQLVMFQMGSYVMENLKEWVPEQKGKWGVTSMPFGLSGTDKKASMSIAIAEDSDNKEIAWEFAKQMANDMFYMYEQAENDPYYINNDLKSTFWKVLSNDTIGQPQPVDQQIQFIWDVNMKEFHSGTEVTKEAINKIHENIEERIKYDQRALKQLIQETSEQDIDK</sequence>